<dbReference type="Proteomes" id="UP000632766">
    <property type="component" value="Unassembled WGS sequence"/>
</dbReference>
<dbReference type="RefSeq" id="WP_198125847.1">
    <property type="nucleotide sequence ID" value="NZ_JAECZC010000032.1"/>
</dbReference>
<name>A0A8J7HUT4_9NOST</name>
<organism evidence="1 2">
    <name type="scientific">Amazonocrinis nigriterrae CENA67</name>
    <dbReference type="NCBI Taxonomy" id="2794033"/>
    <lineage>
        <taxon>Bacteria</taxon>
        <taxon>Bacillati</taxon>
        <taxon>Cyanobacteriota</taxon>
        <taxon>Cyanophyceae</taxon>
        <taxon>Nostocales</taxon>
        <taxon>Nostocaceae</taxon>
        <taxon>Amazonocrinis</taxon>
        <taxon>Amazonocrinis nigriterrae</taxon>
    </lineage>
</organism>
<keyword evidence="2" id="KW-1185">Reference proteome</keyword>
<evidence type="ECO:0000313" key="2">
    <source>
        <dbReference type="Proteomes" id="UP000632766"/>
    </source>
</evidence>
<gene>
    <name evidence="1" type="ORF">I8748_17660</name>
</gene>
<protein>
    <submittedName>
        <fullName evidence="1">Uncharacterized protein</fullName>
    </submittedName>
</protein>
<proteinExistence type="predicted"/>
<sequence>MVRCAWRQHTLYQFSQIQQHIQTPKPRPYLSKDDSPNRLYNYELRIGITDGGFG</sequence>
<dbReference type="EMBL" id="JAECZC010000032">
    <property type="protein sequence ID" value="MBH8563988.1"/>
    <property type="molecule type" value="Genomic_DNA"/>
</dbReference>
<comment type="caution">
    <text evidence="1">The sequence shown here is derived from an EMBL/GenBank/DDBJ whole genome shotgun (WGS) entry which is preliminary data.</text>
</comment>
<evidence type="ECO:0000313" key="1">
    <source>
        <dbReference type="EMBL" id="MBH8563988.1"/>
    </source>
</evidence>
<dbReference type="AlphaFoldDB" id="A0A8J7HUT4"/>
<reference evidence="1 2" key="1">
    <citation type="journal article" date="2021" name="Int. J. Syst. Evol. Microbiol.">
        <title>Amazonocrinis nigriterrae gen. nov., sp. nov., Atlanticothrix silvestris gen. nov., sp. nov. and Dendronalium phyllosphericum gen. nov., sp. nov., nostocacean cyanobacteria from Brazilian environments.</title>
        <authorList>
            <person name="Alvarenga D.O."/>
            <person name="Andreote A.P.D."/>
            <person name="Branco L.H.Z."/>
            <person name="Delbaje E."/>
            <person name="Cruz R.B."/>
            <person name="Varani A.M."/>
            <person name="Fiore M.F."/>
        </authorList>
    </citation>
    <scope>NUCLEOTIDE SEQUENCE [LARGE SCALE GENOMIC DNA]</scope>
    <source>
        <strain evidence="1 2">CENA67</strain>
    </source>
</reference>
<accession>A0A8J7HUT4</accession>